<gene>
    <name evidence="3" type="ORF">NGRA_0518</name>
</gene>
<feature type="compositionally biased region" description="Basic and acidic residues" evidence="1">
    <location>
        <begin position="183"/>
        <end position="198"/>
    </location>
</feature>
<dbReference type="AlphaFoldDB" id="A0A9P6H2W0"/>
<sequence length="751" mass="85754">MIFLGIIAVILCETSFLVIKSAENDLILTGTKKLILESTAEQKNSLFSFDKAAEVGGRKKGKLFRENEAKKKLYLYFNASKKNAVLHGDTHSVFITQVNDLYTISDVDNNCLSENNGKVQSDKCRRGKKNQQWKITFYKQKDIDLEDQDKVSIDREREKRVKRGGGTEYKDSIDVYVEPSQDQSKKEHQQKKVREKKAAKDFVLVEKPRDMLTDDDKENIKEKEPPIKEKKEPKQSTRILEKPAIVREKYVAEVFTSTISTTIHTKTTETITKLDVVTEYLPQKTTTTIKIPADKILPPVVVQRVEDTSVEPSVQVEHTQASFKVNTANPKVEVREKQATLQIKQPEVQQNDIRQNGNNLVGKKNNRIVKRRKPRRVKKFNYESEPFSPSSVSLYTEEPNEEDNSSELNKKRRKKARKSNIKDGKRNKKTRNEAEKTQKPEETKGSSEKTRSKIKTHSKGKTRSKGDTKTTSSEDKNNEFSDSQSENSMKKDQNTKKVPNEIDKALSDYDSAVIKKVINEKTNKENAIFDEVKLSDFSKDLKGTHIEELIGSDEPSDESSFKMKAEKRQRKSCQQEKYTKNGVNVQPNQLLPPKPILQPILVYPTIMPQVQPQPVAQREPALQPVVQREPPRLVPQKEPPRPAPQKKVSQQPPSNSHKSHLVIKQPFKLVSETPKPSSAKKEPQQQPSDIPMPSLYPPSEDKVDNIEARFLSNKQQEDLLAPDATERLDKDKNSFNFLSSGLYSDFLGDFM</sequence>
<feature type="compositionally biased region" description="Polar residues" evidence="1">
    <location>
        <begin position="348"/>
        <end position="359"/>
    </location>
</feature>
<comment type="caution">
    <text evidence="3">The sequence shown here is derived from an EMBL/GenBank/DDBJ whole genome shotgun (WGS) entry which is preliminary data.</text>
</comment>
<organism evidence="3 4">
    <name type="scientific">Nosema granulosis</name>
    <dbReference type="NCBI Taxonomy" id="83296"/>
    <lineage>
        <taxon>Eukaryota</taxon>
        <taxon>Fungi</taxon>
        <taxon>Fungi incertae sedis</taxon>
        <taxon>Microsporidia</taxon>
        <taxon>Nosematidae</taxon>
        <taxon>Nosema</taxon>
    </lineage>
</organism>
<feature type="region of interest" description="Disordered" evidence="1">
    <location>
        <begin position="613"/>
        <end position="703"/>
    </location>
</feature>
<evidence type="ECO:0000256" key="1">
    <source>
        <dbReference type="SAM" id="MobiDB-lite"/>
    </source>
</evidence>
<feature type="compositionally biased region" description="Polar residues" evidence="1">
    <location>
        <begin position="647"/>
        <end position="656"/>
    </location>
</feature>
<feature type="region of interest" description="Disordered" evidence="1">
    <location>
        <begin position="348"/>
        <end position="509"/>
    </location>
</feature>
<evidence type="ECO:0000313" key="3">
    <source>
        <dbReference type="EMBL" id="KAF9764487.1"/>
    </source>
</evidence>
<feature type="compositionally biased region" description="Basic and acidic residues" evidence="1">
    <location>
        <begin position="464"/>
        <end position="479"/>
    </location>
</feature>
<feature type="signal peptide" evidence="2">
    <location>
        <begin position="1"/>
        <end position="22"/>
    </location>
</feature>
<feature type="region of interest" description="Disordered" evidence="1">
    <location>
        <begin position="550"/>
        <end position="591"/>
    </location>
</feature>
<keyword evidence="4" id="KW-1185">Reference proteome</keyword>
<protein>
    <recommendedName>
        <fullName evidence="5">Ricin B lectin</fullName>
    </recommendedName>
</protein>
<feature type="compositionally biased region" description="Basic residues" evidence="1">
    <location>
        <begin position="452"/>
        <end position="463"/>
    </location>
</feature>
<evidence type="ECO:0000313" key="4">
    <source>
        <dbReference type="Proteomes" id="UP000740883"/>
    </source>
</evidence>
<feature type="compositionally biased region" description="Basic residues" evidence="1">
    <location>
        <begin position="364"/>
        <end position="379"/>
    </location>
</feature>
<proteinExistence type="predicted"/>
<evidence type="ECO:0008006" key="5">
    <source>
        <dbReference type="Google" id="ProtNLM"/>
    </source>
</evidence>
<keyword evidence="2" id="KW-0732">Signal</keyword>
<accession>A0A9P6H2W0</accession>
<dbReference type="OrthoDB" id="10665018at2759"/>
<evidence type="ECO:0000256" key="2">
    <source>
        <dbReference type="SAM" id="SignalP"/>
    </source>
</evidence>
<feature type="compositionally biased region" description="Basic and acidic residues" evidence="1">
    <location>
        <begin position="420"/>
        <end position="451"/>
    </location>
</feature>
<feature type="compositionally biased region" description="Basic residues" evidence="1">
    <location>
        <begin position="410"/>
        <end position="419"/>
    </location>
</feature>
<feature type="compositionally biased region" description="Basic and acidic residues" evidence="1">
    <location>
        <begin position="488"/>
        <end position="507"/>
    </location>
</feature>
<feature type="region of interest" description="Disordered" evidence="1">
    <location>
        <begin position="171"/>
        <end position="198"/>
    </location>
</feature>
<feature type="region of interest" description="Disordered" evidence="1">
    <location>
        <begin position="211"/>
        <end position="236"/>
    </location>
</feature>
<feature type="chain" id="PRO_5040351755" description="Ricin B lectin" evidence="2">
    <location>
        <begin position="23"/>
        <end position="751"/>
    </location>
</feature>
<reference evidence="3 4" key="1">
    <citation type="journal article" date="2020" name="Genome Biol. Evol.">
        <title>Comparative genomics of strictly vertically transmitted, feminizing microsporidia endosymbionts of amphipod crustaceans.</title>
        <authorList>
            <person name="Cormier A."/>
            <person name="Chebbi M.A."/>
            <person name="Giraud I."/>
            <person name="Wattier R."/>
            <person name="Teixeira M."/>
            <person name="Gilbert C."/>
            <person name="Rigaud T."/>
            <person name="Cordaux R."/>
        </authorList>
    </citation>
    <scope>NUCLEOTIDE SEQUENCE [LARGE SCALE GENOMIC DNA]</scope>
    <source>
        <strain evidence="3 4">Ou3-Ou53</strain>
    </source>
</reference>
<name>A0A9P6H2W0_9MICR</name>
<dbReference type="EMBL" id="SBJO01000020">
    <property type="protein sequence ID" value="KAF9764487.1"/>
    <property type="molecule type" value="Genomic_DNA"/>
</dbReference>
<dbReference type="Proteomes" id="UP000740883">
    <property type="component" value="Unassembled WGS sequence"/>
</dbReference>